<dbReference type="OrthoDB" id="39175at2759"/>
<evidence type="ECO:0000313" key="2">
    <source>
        <dbReference type="EMBL" id="THV00814.1"/>
    </source>
</evidence>
<feature type="compositionally biased region" description="Polar residues" evidence="1">
    <location>
        <begin position="94"/>
        <end position="104"/>
    </location>
</feature>
<feature type="region of interest" description="Disordered" evidence="1">
    <location>
        <begin position="257"/>
        <end position="307"/>
    </location>
</feature>
<proteinExistence type="predicted"/>
<organism evidence="2 3">
    <name type="scientific">Dendrothele bispora (strain CBS 962.96)</name>
    <dbReference type="NCBI Taxonomy" id="1314807"/>
    <lineage>
        <taxon>Eukaryota</taxon>
        <taxon>Fungi</taxon>
        <taxon>Dikarya</taxon>
        <taxon>Basidiomycota</taxon>
        <taxon>Agaricomycotina</taxon>
        <taxon>Agaricomycetes</taxon>
        <taxon>Agaricomycetidae</taxon>
        <taxon>Agaricales</taxon>
        <taxon>Agaricales incertae sedis</taxon>
        <taxon>Dendrothele</taxon>
    </lineage>
</organism>
<gene>
    <name evidence="2" type="ORF">K435DRAFT_963784</name>
</gene>
<feature type="region of interest" description="Disordered" evidence="1">
    <location>
        <begin position="1"/>
        <end position="121"/>
    </location>
</feature>
<evidence type="ECO:0000313" key="3">
    <source>
        <dbReference type="Proteomes" id="UP000297245"/>
    </source>
</evidence>
<dbReference type="Proteomes" id="UP000297245">
    <property type="component" value="Unassembled WGS sequence"/>
</dbReference>
<sequence length="340" mass="39085">MDYRDQRSSLPTSLIPHLYSAPHPARDSSTRTTLLAQDESDNQQQYDLDYHHHPEQPAISPFVLRPLPPVAPPEPPQSRDYDPNYPVTYDESMLRSQSTSTLTQGPPIRSDPAYYASSARHSQSFEIPPPFPYSINSVNWREGEPGPSSQAYVADQFRRTNPSGYLPRREDTPHYYSDRHQPTVKLEHYADYSVYHQPNPHGLDTQLLQTSRFVSDFAYEQDTSSNFQLGQQDPYIPPPLGGSRRHYEEPIPEEYATGYPTLRAPTPSLFEDRGLRGGKRSRAESLRFEDQQQREQKRIKTSHEGEGRKRVTKKIAIACDFCRGERLIPTIRGREETRVD</sequence>
<accession>A0A4S8MFE1</accession>
<reference evidence="2 3" key="1">
    <citation type="journal article" date="2019" name="Nat. Ecol. Evol.">
        <title>Megaphylogeny resolves global patterns of mushroom evolution.</title>
        <authorList>
            <person name="Varga T."/>
            <person name="Krizsan K."/>
            <person name="Foldi C."/>
            <person name="Dima B."/>
            <person name="Sanchez-Garcia M."/>
            <person name="Sanchez-Ramirez S."/>
            <person name="Szollosi G.J."/>
            <person name="Szarkandi J.G."/>
            <person name="Papp V."/>
            <person name="Albert L."/>
            <person name="Andreopoulos W."/>
            <person name="Angelini C."/>
            <person name="Antonin V."/>
            <person name="Barry K.W."/>
            <person name="Bougher N.L."/>
            <person name="Buchanan P."/>
            <person name="Buyck B."/>
            <person name="Bense V."/>
            <person name="Catcheside P."/>
            <person name="Chovatia M."/>
            <person name="Cooper J."/>
            <person name="Damon W."/>
            <person name="Desjardin D."/>
            <person name="Finy P."/>
            <person name="Geml J."/>
            <person name="Haridas S."/>
            <person name="Hughes K."/>
            <person name="Justo A."/>
            <person name="Karasinski D."/>
            <person name="Kautmanova I."/>
            <person name="Kiss B."/>
            <person name="Kocsube S."/>
            <person name="Kotiranta H."/>
            <person name="LaButti K.M."/>
            <person name="Lechner B.E."/>
            <person name="Liimatainen K."/>
            <person name="Lipzen A."/>
            <person name="Lukacs Z."/>
            <person name="Mihaltcheva S."/>
            <person name="Morgado L.N."/>
            <person name="Niskanen T."/>
            <person name="Noordeloos M.E."/>
            <person name="Ohm R.A."/>
            <person name="Ortiz-Santana B."/>
            <person name="Ovrebo C."/>
            <person name="Racz N."/>
            <person name="Riley R."/>
            <person name="Savchenko A."/>
            <person name="Shiryaev A."/>
            <person name="Soop K."/>
            <person name="Spirin V."/>
            <person name="Szebenyi C."/>
            <person name="Tomsovsky M."/>
            <person name="Tulloss R.E."/>
            <person name="Uehling J."/>
            <person name="Grigoriev I.V."/>
            <person name="Vagvolgyi C."/>
            <person name="Papp T."/>
            <person name="Martin F.M."/>
            <person name="Miettinen O."/>
            <person name="Hibbett D.S."/>
            <person name="Nagy L.G."/>
        </authorList>
    </citation>
    <scope>NUCLEOTIDE SEQUENCE [LARGE SCALE GENOMIC DNA]</scope>
    <source>
        <strain evidence="2 3">CBS 962.96</strain>
    </source>
</reference>
<evidence type="ECO:0000256" key="1">
    <source>
        <dbReference type="SAM" id="MobiDB-lite"/>
    </source>
</evidence>
<protein>
    <submittedName>
        <fullName evidence="2">Uncharacterized protein</fullName>
    </submittedName>
</protein>
<dbReference type="AlphaFoldDB" id="A0A4S8MFE1"/>
<feature type="compositionally biased region" description="Pro residues" evidence="1">
    <location>
        <begin position="66"/>
        <end position="76"/>
    </location>
</feature>
<dbReference type="EMBL" id="ML179098">
    <property type="protein sequence ID" value="THV00814.1"/>
    <property type="molecule type" value="Genomic_DNA"/>
</dbReference>
<feature type="compositionally biased region" description="Basic and acidic residues" evidence="1">
    <location>
        <begin position="270"/>
        <end position="307"/>
    </location>
</feature>
<keyword evidence="3" id="KW-1185">Reference proteome</keyword>
<name>A0A4S8MFE1_DENBC</name>